<gene>
    <name evidence="3" type="ORF">Fcan01_23122</name>
</gene>
<comment type="caution">
    <text evidence="3">The sequence shown here is derived from an EMBL/GenBank/DDBJ whole genome shotgun (WGS) entry which is preliminary data.</text>
</comment>
<dbReference type="Pfam" id="PF06974">
    <property type="entry name" value="WS_DGAT_C"/>
    <property type="match status" value="1"/>
</dbReference>
<dbReference type="AlphaFoldDB" id="A0A226DA24"/>
<proteinExistence type="predicted"/>
<evidence type="ECO:0000313" key="4">
    <source>
        <dbReference type="Proteomes" id="UP000198287"/>
    </source>
</evidence>
<keyword evidence="1" id="KW-0472">Membrane</keyword>
<feature type="transmembrane region" description="Helical" evidence="1">
    <location>
        <begin position="290"/>
        <end position="314"/>
    </location>
</feature>
<feature type="transmembrane region" description="Helical" evidence="1">
    <location>
        <begin position="149"/>
        <end position="172"/>
    </location>
</feature>
<evidence type="ECO:0000256" key="1">
    <source>
        <dbReference type="SAM" id="Phobius"/>
    </source>
</evidence>
<evidence type="ECO:0000259" key="2">
    <source>
        <dbReference type="Pfam" id="PF06974"/>
    </source>
</evidence>
<feature type="transmembrane region" description="Helical" evidence="1">
    <location>
        <begin position="184"/>
        <end position="206"/>
    </location>
</feature>
<keyword evidence="4" id="KW-1185">Reference proteome</keyword>
<sequence length="328" mass="36997">MPLSEEKADERLVLIAEQFRYLLNSNMVVCAAAIYRGIGLIGGTFQKHLMFPNYGTLMNSNVASFKENRYELFGNPVEQIVPITALCQKSCCISVVSISYNGKMGISITADKALFGGKDDLEKFISQIVNEISEIGDITSEQREEGSRLLLISWVVVTISSIVTHDVAWFLYSYSEGGISSIYIYKAAYFVVVATIFHVYIVSIGFRCVSCMKENLEEVHPIGKGVVQIGKYFAHHAKIGTRLILTSELGKETWVKYWCIPYLFTVFLSLAMFLGMVVDWLGELEFVTVAYLLNFAINLVYRVLVFTICFWYSYPKKNSDFGFIAELS</sequence>
<accession>A0A226DA24</accession>
<organism evidence="3 4">
    <name type="scientific">Folsomia candida</name>
    <name type="common">Springtail</name>
    <dbReference type="NCBI Taxonomy" id="158441"/>
    <lineage>
        <taxon>Eukaryota</taxon>
        <taxon>Metazoa</taxon>
        <taxon>Ecdysozoa</taxon>
        <taxon>Arthropoda</taxon>
        <taxon>Hexapoda</taxon>
        <taxon>Collembola</taxon>
        <taxon>Entomobryomorpha</taxon>
        <taxon>Isotomoidea</taxon>
        <taxon>Isotomidae</taxon>
        <taxon>Proisotominae</taxon>
        <taxon>Folsomia</taxon>
    </lineage>
</organism>
<dbReference type="Proteomes" id="UP000198287">
    <property type="component" value="Unassembled WGS sequence"/>
</dbReference>
<feature type="domain" description="O-acyltransferase WSD1 C-terminal" evidence="2">
    <location>
        <begin position="10"/>
        <end position="135"/>
    </location>
</feature>
<feature type="transmembrane region" description="Helical" evidence="1">
    <location>
        <begin position="257"/>
        <end position="278"/>
    </location>
</feature>
<evidence type="ECO:0000313" key="3">
    <source>
        <dbReference type="EMBL" id="OXA41990.1"/>
    </source>
</evidence>
<dbReference type="EMBL" id="LNIX01000027">
    <property type="protein sequence ID" value="OXA41990.1"/>
    <property type="molecule type" value="Genomic_DNA"/>
</dbReference>
<keyword evidence="1" id="KW-1133">Transmembrane helix</keyword>
<protein>
    <recommendedName>
        <fullName evidence="2">O-acyltransferase WSD1 C-terminal domain-containing protein</fullName>
    </recommendedName>
</protein>
<dbReference type="InterPro" id="IPR009721">
    <property type="entry name" value="O-acyltransferase_WSD1_C"/>
</dbReference>
<reference evidence="3 4" key="1">
    <citation type="submission" date="2015-12" db="EMBL/GenBank/DDBJ databases">
        <title>The genome of Folsomia candida.</title>
        <authorList>
            <person name="Faddeeva A."/>
            <person name="Derks M.F."/>
            <person name="Anvar Y."/>
            <person name="Smit S."/>
            <person name="Van Straalen N."/>
            <person name="Roelofs D."/>
        </authorList>
    </citation>
    <scope>NUCLEOTIDE SEQUENCE [LARGE SCALE GENOMIC DNA]</scope>
    <source>
        <strain evidence="3 4">VU population</strain>
        <tissue evidence="3">Whole body</tissue>
    </source>
</reference>
<dbReference type="OrthoDB" id="619536at2759"/>
<name>A0A226DA24_FOLCA</name>
<keyword evidence="1" id="KW-0812">Transmembrane</keyword>